<name>A0AAD9NIM1_RIDPI</name>
<dbReference type="Proteomes" id="UP001209878">
    <property type="component" value="Unassembled WGS sequence"/>
</dbReference>
<dbReference type="PANTHER" id="PTHR37984:SF5">
    <property type="entry name" value="PROTEIN NYNRIN-LIKE"/>
    <property type="match status" value="1"/>
</dbReference>
<accession>A0AAD9NIM1</accession>
<dbReference type="EMBL" id="JAODUO010001039">
    <property type="protein sequence ID" value="KAK2171682.1"/>
    <property type="molecule type" value="Genomic_DNA"/>
</dbReference>
<protein>
    <submittedName>
        <fullName evidence="1">Uncharacterized protein</fullName>
    </submittedName>
</protein>
<comment type="caution">
    <text evidence="1">The sequence shown here is derived from an EMBL/GenBank/DDBJ whole genome shotgun (WGS) entry which is preliminary data.</text>
</comment>
<gene>
    <name evidence="1" type="ORF">NP493_1040g00032</name>
</gene>
<dbReference type="AlphaFoldDB" id="A0AAD9NIM1"/>
<dbReference type="PANTHER" id="PTHR37984">
    <property type="entry name" value="PROTEIN CBG26694"/>
    <property type="match status" value="1"/>
</dbReference>
<keyword evidence="2" id="KW-1185">Reference proteome</keyword>
<evidence type="ECO:0000313" key="2">
    <source>
        <dbReference type="Proteomes" id="UP001209878"/>
    </source>
</evidence>
<evidence type="ECO:0000313" key="1">
    <source>
        <dbReference type="EMBL" id="KAK2171682.1"/>
    </source>
</evidence>
<dbReference type="InterPro" id="IPR050951">
    <property type="entry name" value="Retrovirus_Pol_polyprotein"/>
</dbReference>
<proteinExistence type="predicted"/>
<organism evidence="1 2">
    <name type="scientific">Ridgeia piscesae</name>
    <name type="common">Tubeworm</name>
    <dbReference type="NCBI Taxonomy" id="27915"/>
    <lineage>
        <taxon>Eukaryota</taxon>
        <taxon>Metazoa</taxon>
        <taxon>Spiralia</taxon>
        <taxon>Lophotrochozoa</taxon>
        <taxon>Annelida</taxon>
        <taxon>Polychaeta</taxon>
        <taxon>Sedentaria</taxon>
        <taxon>Canalipalpata</taxon>
        <taxon>Sabellida</taxon>
        <taxon>Siboglinidae</taxon>
        <taxon>Ridgeia</taxon>
    </lineage>
</organism>
<reference evidence="1" key="1">
    <citation type="journal article" date="2023" name="Mol. Biol. Evol.">
        <title>Third-Generation Sequencing Reveals the Adaptive Role of the Epigenome in Three Deep-Sea Polychaetes.</title>
        <authorList>
            <person name="Perez M."/>
            <person name="Aroh O."/>
            <person name="Sun Y."/>
            <person name="Lan Y."/>
            <person name="Juniper S.K."/>
            <person name="Young C.R."/>
            <person name="Angers B."/>
            <person name="Qian P.Y."/>
        </authorList>
    </citation>
    <scope>NUCLEOTIDE SEQUENCE</scope>
    <source>
        <strain evidence="1">R07B-5</strain>
    </source>
</reference>
<sequence>MLYNLYVNYQPGPTMCIADILSGAYVESEHESDDIEVDTNMRIHSLVTNLPMSIQRKQKVQCAIAEDETMVKLSQTIAGGWPRHRRDCDPLIRQYWPIRDELHVMQGVVYAGERVVIPNSMRSEMLQKLHESHLGMEKFRARTRYVVY</sequence>